<keyword evidence="5" id="KW-0808">Transferase</keyword>
<evidence type="ECO:0000256" key="6">
    <source>
        <dbReference type="ARBA" id="ARBA00022692"/>
    </source>
</evidence>
<keyword evidence="7" id="KW-0418">Kinase</keyword>
<dbReference type="PROSITE" id="PS50113">
    <property type="entry name" value="PAC"/>
    <property type="match status" value="1"/>
</dbReference>
<evidence type="ECO:0000256" key="1">
    <source>
        <dbReference type="ARBA" id="ARBA00000085"/>
    </source>
</evidence>
<organism evidence="15 16">
    <name type="scientific">Nibribacter koreensis</name>
    <dbReference type="NCBI Taxonomy" id="1084519"/>
    <lineage>
        <taxon>Bacteria</taxon>
        <taxon>Pseudomonadati</taxon>
        <taxon>Bacteroidota</taxon>
        <taxon>Cytophagia</taxon>
        <taxon>Cytophagales</taxon>
        <taxon>Hymenobacteraceae</taxon>
        <taxon>Nibribacter</taxon>
    </lineage>
</organism>
<feature type="transmembrane region" description="Helical" evidence="10">
    <location>
        <begin position="313"/>
        <end position="333"/>
    </location>
</feature>
<evidence type="ECO:0000256" key="2">
    <source>
        <dbReference type="ARBA" id="ARBA00004370"/>
    </source>
</evidence>
<dbReference type="InterPro" id="IPR036097">
    <property type="entry name" value="HisK_dim/P_sf"/>
</dbReference>
<dbReference type="EMBL" id="BAABGX010000002">
    <property type="protein sequence ID" value="GAA4307166.1"/>
    <property type="molecule type" value="Genomic_DNA"/>
</dbReference>
<feature type="domain" description="PAS" evidence="12">
    <location>
        <begin position="460"/>
        <end position="530"/>
    </location>
</feature>
<dbReference type="Gene3D" id="3.30.565.10">
    <property type="entry name" value="Histidine kinase-like ATPase, C-terminal domain"/>
    <property type="match status" value="1"/>
</dbReference>
<dbReference type="SUPFAM" id="SSF55785">
    <property type="entry name" value="PYP-like sensor domain (PAS domain)"/>
    <property type="match status" value="3"/>
</dbReference>
<dbReference type="InterPro" id="IPR013655">
    <property type="entry name" value="PAS_fold_3"/>
</dbReference>
<evidence type="ECO:0000256" key="7">
    <source>
        <dbReference type="ARBA" id="ARBA00022777"/>
    </source>
</evidence>
<evidence type="ECO:0000259" key="14">
    <source>
        <dbReference type="PROSITE" id="PS50839"/>
    </source>
</evidence>
<evidence type="ECO:0000259" key="11">
    <source>
        <dbReference type="PROSITE" id="PS50109"/>
    </source>
</evidence>
<feature type="domain" description="CHASE" evidence="14">
    <location>
        <begin position="73"/>
        <end position="295"/>
    </location>
</feature>
<name>A0ABP8FMF1_9BACT</name>
<dbReference type="PROSITE" id="PS50112">
    <property type="entry name" value="PAS"/>
    <property type="match status" value="2"/>
</dbReference>
<evidence type="ECO:0000259" key="13">
    <source>
        <dbReference type="PROSITE" id="PS50113"/>
    </source>
</evidence>
<dbReference type="SMART" id="SM00388">
    <property type="entry name" value="HisKA"/>
    <property type="match status" value="1"/>
</dbReference>
<evidence type="ECO:0000256" key="3">
    <source>
        <dbReference type="ARBA" id="ARBA00012438"/>
    </source>
</evidence>
<keyword evidence="6 10" id="KW-0812">Transmembrane</keyword>
<evidence type="ECO:0000256" key="9">
    <source>
        <dbReference type="ARBA" id="ARBA00023136"/>
    </source>
</evidence>
<proteinExistence type="predicted"/>
<evidence type="ECO:0000256" key="5">
    <source>
        <dbReference type="ARBA" id="ARBA00022679"/>
    </source>
</evidence>
<dbReference type="InterPro" id="IPR000700">
    <property type="entry name" value="PAS-assoc_C"/>
</dbReference>
<dbReference type="EC" id="2.7.13.3" evidence="3"/>
<dbReference type="SMART" id="SM00091">
    <property type="entry name" value="PAS"/>
    <property type="match status" value="3"/>
</dbReference>
<dbReference type="InterPro" id="IPR035965">
    <property type="entry name" value="PAS-like_dom_sf"/>
</dbReference>
<dbReference type="Pfam" id="PF13426">
    <property type="entry name" value="PAS_9"/>
    <property type="match status" value="1"/>
</dbReference>
<feature type="domain" description="PAS" evidence="12">
    <location>
        <begin position="337"/>
        <end position="390"/>
    </location>
</feature>
<dbReference type="SUPFAM" id="SSF47384">
    <property type="entry name" value="Homodimeric domain of signal transducing histidine kinase"/>
    <property type="match status" value="1"/>
</dbReference>
<gene>
    <name evidence="15" type="ORF">GCM10023183_22900</name>
</gene>
<evidence type="ECO:0000313" key="16">
    <source>
        <dbReference type="Proteomes" id="UP001501844"/>
    </source>
</evidence>
<dbReference type="SUPFAM" id="SSF55874">
    <property type="entry name" value="ATPase domain of HSP90 chaperone/DNA topoisomerase II/histidine kinase"/>
    <property type="match status" value="1"/>
</dbReference>
<dbReference type="PROSITE" id="PS50839">
    <property type="entry name" value="CHASE"/>
    <property type="match status" value="1"/>
</dbReference>
<dbReference type="CDD" id="cd00082">
    <property type="entry name" value="HisKA"/>
    <property type="match status" value="1"/>
</dbReference>
<keyword evidence="4" id="KW-0597">Phosphoprotein</keyword>
<dbReference type="InterPro" id="IPR036890">
    <property type="entry name" value="HATPase_C_sf"/>
</dbReference>
<dbReference type="Gene3D" id="3.30.450.350">
    <property type="entry name" value="CHASE domain"/>
    <property type="match status" value="1"/>
</dbReference>
<reference evidence="16" key="1">
    <citation type="journal article" date="2019" name="Int. J. Syst. Evol. Microbiol.">
        <title>The Global Catalogue of Microorganisms (GCM) 10K type strain sequencing project: providing services to taxonomists for standard genome sequencing and annotation.</title>
        <authorList>
            <consortium name="The Broad Institute Genomics Platform"/>
            <consortium name="The Broad Institute Genome Sequencing Center for Infectious Disease"/>
            <person name="Wu L."/>
            <person name="Ma J."/>
        </authorList>
    </citation>
    <scope>NUCLEOTIDE SEQUENCE [LARGE SCALE GENOMIC DNA]</scope>
    <source>
        <strain evidence="16">JCM 17917</strain>
    </source>
</reference>
<dbReference type="Pfam" id="PF08447">
    <property type="entry name" value="PAS_3"/>
    <property type="match status" value="1"/>
</dbReference>
<dbReference type="Pfam" id="PF03924">
    <property type="entry name" value="CHASE"/>
    <property type="match status" value="1"/>
</dbReference>
<protein>
    <recommendedName>
        <fullName evidence="3">histidine kinase</fullName>
        <ecNumber evidence="3">2.7.13.3</ecNumber>
    </recommendedName>
</protein>
<dbReference type="Pfam" id="PF02518">
    <property type="entry name" value="HATPase_c"/>
    <property type="match status" value="1"/>
</dbReference>
<dbReference type="InterPro" id="IPR003594">
    <property type="entry name" value="HATPase_dom"/>
</dbReference>
<keyword evidence="8 10" id="KW-1133">Transmembrane helix</keyword>
<dbReference type="InterPro" id="IPR003661">
    <property type="entry name" value="HisK_dim/P_dom"/>
</dbReference>
<dbReference type="InterPro" id="IPR052162">
    <property type="entry name" value="Sensor_kinase/Photoreceptor"/>
</dbReference>
<sequence>MLISRLKDYYLAIGSFALVLGITLYAYYVSKTSDQERDAKLFELRTAQIKTSLERRMGHYVQILKGAKGLFLSSDTVTRQDFRRYQQSLEVEANYPGMQGIGYATMLTPEQVPGLEQRVRAEGFPNFKVLPTDPRIEYSTILYIEPMNVRNLRAFGYDMFHDPTRREAMEAARDFGKPAMTGKVKLVQEFTKGVQAGFLVYLPIYDNGSNPTVLEDRRARLHGFVYAPFRAMDLIEGTLRTDFTDVSLKIYDGKHIQEENLLYSNDTANVKLDASGRQLHRVEQVRLAGRTWTLAFRPARSFSNDPGIDEHNLILLAGSIISLLIFFVTWSLLRYLQSNQLTELITKNTTAGLFLLDNNGYCTFQNPAAERLLGLGMEDLRKQPFQEVVHSKVDQSMGSSPYTSLTPVTFEDTYLCQDGKTIPVSCSIRSVKQRGEVVGHILEVRNIAEERKAKQALVESEARFRNMADNTPVMVWITDANKQCTYVNRQWLEFTGSTLAENLGRGWEQFLHPGDTEGAFKIYAEAIDSHQEFRSEYRLRRHDGEYRWVINTGSPRFEEEGEFLGYIGSVSDITERIEMENRLKSNAEMLQRIFMQVPAIVGLVRLKDMTYTLVNSYLSELYNGKAKVGENAFAALPPSQREPFRKILYIVSQSGEAYIAQEVPVKFDAQTPEEVDVVRFFNIVYEPIKDDQDQVESVLTFAVEVTEQVKSREQLALINDQLVKKNDELLRINNDLDNFVYTASHDLRSPLSNLEALTTALIDNAATKDEHEDDQVLLKMVAASIGKLKGTIMDLTEITKVQKNSEQQPVEELLFAEVLAGVEEDIAPLIHEAKARINASFEVQSLRYARKNLRSILYNLVSNAVKYRDPQHPAVINLKTHREDGYIILTVQDNGLGIRKDQQGKLFSMFRRLHSHVEGTGIGLYIVKRIIENHEGRIEVDSEEGQGTTFTVYFKES</sequence>
<dbReference type="InterPro" id="IPR004358">
    <property type="entry name" value="Sig_transdc_His_kin-like_C"/>
</dbReference>
<comment type="caution">
    <text evidence="15">The sequence shown here is derived from an EMBL/GenBank/DDBJ whole genome shotgun (WGS) entry which is preliminary data.</text>
</comment>
<dbReference type="Gene3D" id="1.10.287.130">
    <property type="match status" value="1"/>
</dbReference>
<keyword evidence="16" id="KW-1185">Reference proteome</keyword>
<evidence type="ECO:0000256" key="10">
    <source>
        <dbReference type="SAM" id="Phobius"/>
    </source>
</evidence>
<dbReference type="PRINTS" id="PR00344">
    <property type="entry name" value="BCTRLSENSOR"/>
</dbReference>
<comment type="subcellular location">
    <subcellularLocation>
        <location evidence="2">Membrane</location>
    </subcellularLocation>
</comment>
<comment type="catalytic activity">
    <reaction evidence="1">
        <text>ATP + protein L-histidine = ADP + protein N-phospho-L-histidine.</text>
        <dbReference type="EC" id="2.7.13.3"/>
    </reaction>
</comment>
<dbReference type="InterPro" id="IPR001610">
    <property type="entry name" value="PAC"/>
</dbReference>
<dbReference type="CDD" id="cd00130">
    <property type="entry name" value="PAS"/>
    <property type="match status" value="2"/>
</dbReference>
<dbReference type="InterPro" id="IPR005467">
    <property type="entry name" value="His_kinase_dom"/>
</dbReference>
<evidence type="ECO:0000256" key="4">
    <source>
        <dbReference type="ARBA" id="ARBA00022553"/>
    </source>
</evidence>
<dbReference type="Proteomes" id="UP001501844">
    <property type="component" value="Unassembled WGS sequence"/>
</dbReference>
<dbReference type="PANTHER" id="PTHR43304:SF1">
    <property type="entry name" value="PAC DOMAIN-CONTAINING PROTEIN"/>
    <property type="match status" value="1"/>
</dbReference>
<accession>A0ABP8FMF1</accession>
<evidence type="ECO:0000259" key="12">
    <source>
        <dbReference type="PROSITE" id="PS50112"/>
    </source>
</evidence>
<dbReference type="PANTHER" id="PTHR43304">
    <property type="entry name" value="PHYTOCHROME-LIKE PROTEIN CPH1"/>
    <property type="match status" value="1"/>
</dbReference>
<dbReference type="PROSITE" id="PS50109">
    <property type="entry name" value="HIS_KIN"/>
    <property type="match status" value="1"/>
</dbReference>
<dbReference type="InterPro" id="IPR000014">
    <property type="entry name" value="PAS"/>
</dbReference>
<dbReference type="SMART" id="SM00387">
    <property type="entry name" value="HATPase_c"/>
    <property type="match status" value="1"/>
</dbReference>
<evidence type="ECO:0000313" key="15">
    <source>
        <dbReference type="EMBL" id="GAA4307166.1"/>
    </source>
</evidence>
<feature type="transmembrane region" description="Helical" evidence="10">
    <location>
        <begin position="9"/>
        <end position="28"/>
    </location>
</feature>
<dbReference type="NCBIfam" id="TIGR00229">
    <property type="entry name" value="sensory_box"/>
    <property type="match status" value="2"/>
</dbReference>
<feature type="domain" description="PAC" evidence="13">
    <location>
        <begin position="533"/>
        <end position="585"/>
    </location>
</feature>
<evidence type="ECO:0000256" key="8">
    <source>
        <dbReference type="ARBA" id="ARBA00022989"/>
    </source>
</evidence>
<keyword evidence="9 10" id="KW-0472">Membrane</keyword>
<dbReference type="RefSeq" id="WP_345166083.1">
    <property type="nucleotide sequence ID" value="NZ_BAABGX010000002.1"/>
</dbReference>
<dbReference type="InterPro" id="IPR042240">
    <property type="entry name" value="CHASE_sf"/>
</dbReference>
<dbReference type="SMART" id="SM01079">
    <property type="entry name" value="CHASE"/>
    <property type="match status" value="1"/>
</dbReference>
<dbReference type="InterPro" id="IPR006189">
    <property type="entry name" value="CHASE_dom"/>
</dbReference>
<dbReference type="Gene3D" id="3.30.450.20">
    <property type="entry name" value="PAS domain"/>
    <property type="match status" value="3"/>
</dbReference>
<dbReference type="SMART" id="SM00086">
    <property type="entry name" value="PAC"/>
    <property type="match status" value="2"/>
</dbReference>
<feature type="domain" description="Histidine kinase" evidence="11">
    <location>
        <begin position="742"/>
        <end position="957"/>
    </location>
</feature>